<dbReference type="Proteomes" id="UP000639606">
    <property type="component" value="Unassembled WGS sequence"/>
</dbReference>
<evidence type="ECO:0008006" key="3">
    <source>
        <dbReference type="Google" id="ProtNLM"/>
    </source>
</evidence>
<keyword evidence="2" id="KW-1185">Reference proteome</keyword>
<organism evidence="1 2">
    <name type="scientific">Saccharothrix coeruleofusca</name>
    <dbReference type="NCBI Taxonomy" id="33919"/>
    <lineage>
        <taxon>Bacteria</taxon>
        <taxon>Bacillati</taxon>
        <taxon>Actinomycetota</taxon>
        <taxon>Actinomycetes</taxon>
        <taxon>Pseudonocardiales</taxon>
        <taxon>Pseudonocardiaceae</taxon>
        <taxon>Saccharothrix</taxon>
    </lineage>
</organism>
<dbReference type="RefSeq" id="WP_189222243.1">
    <property type="nucleotide sequence ID" value="NZ_BMRG01000002.1"/>
</dbReference>
<proteinExistence type="predicted"/>
<dbReference type="InterPro" id="IPR043148">
    <property type="entry name" value="TagF_C"/>
</dbReference>
<evidence type="ECO:0000313" key="1">
    <source>
        <dbReference type="EMBL" id="GGP43751.1"/>
    </source>
</evidence>
<gene>
    <name evidence="1" type="ORF">GCM10010185_14300</name>
</gene>
<reference evidence="1" key="1">
    <citation type="journal article" date="2014" name="Int. J. Syst. Evol. Microbiol.">
        <title>Complete genome sequence of Corynebacterium casei LMG S-19264T (=DSM 44701T), isolated from a smear-ripened cheese.</title>
        <authorList>
            <consortium name="US DOE Joint Genome Institute (JGI-PGF)"/>
            <person name="Walter F."/>
            <person name="Albersmeier A."/>
            <person name="Kalinowski J."/>
            <person name="Ruckert C."/>
        </authorList>
    </citation>
    <scope>NUCLEOTIDE SEQUENCE</scope>
    <source>
        <strain evidence="1">JCM 3313</strain>
    </source>
</reference>
<comment type="caution">
    <text evidence="1">The sequence shown here is derived from an EMBL/GenBank/DDBJ whole genome shotgun (WGS) entry which is preliminary data.</text>
</comment>
<dbReference type="Gene3D" id="3.40.50.12580">
    <property type="match status" value="1"/>
</dbReference>
<dbReference type="EMBL" id="BMRG01000002">
    <property type="protein sequence ID" value="GGP43751.1"/>
    <property type="molecule type" value="Genomic_DNA"/>
</dbReference>
<dbReference type="AlphaFoldDB" id="A0A918AJ84"/>
<reference evidence="1" key="2">
    <citation type="submission" date="2020-09" db="EMBL/GenBank/DDBJ databases">
        <authorList>
            <person name="Sun Q."/>
            <person name="Ohkuma M."/>
        </authorList>
    </citation>
    <scope>NUCLEOTIDE SEQUENCE</scope>
    <source>
        <strain evidence="1">JCM 3313</strain>
    </source>
</reference>
<accession>A0A918AJ84</accession>
<evidence type="ECO:0000313" key="2">
    <source>
        <dbReference type="Proteomes" id="UP000639606"/>
    </source>
</evidence>
<name>A0A918AJ84_9PSEU</name>
<protein>
    <recommendedName>
        <fullName evidence="3">CDP-glycerol:poly(Glycerophosphate) glycerophosphotransferase</fullName>
    </recommendedName>
</protein>
<sequence length="401" mass="44018">MTRPEWLHVPIGIDAHRWVSRDECRSVLAVVHTIVSGQRLLEAIELIESDPRVQVVFSQAPDTFSNGVADFLRATRGVVLPWEQAVREEFDLAVAASYGSLHQVHAPLLVMPHGAGYGKSFPAGGSPVVYGLDAQRLLHNGKLLAKALVLAHDEEREVLRRQCPEALEASVVVGDPCYDRMMASLPQRDAYRTALGVRPDERVLVVSSTWGLDSLFARFEDLLPRLLEELTPIGYRVVALVHPAAWFGHGRRQVEAWLADCRDAGLVVVDPHVDWRAVIVAADYVVADHGSVGVYAAAAGRPVVLADPPVSIATSTGSAQDLLRRMAPRLVMGEPLEQQLVRAATVAPHIRDQVRKRLTSHPGRSAAELRKAMYRLLGLVEPGRHRQVAPVPPPTESGRWP</sequence>
<dbReference type="SUPFAM" id="SSF53756">
    <property type="entry name" value="UDP-Glycosyltransferase/glycogen phosphorylase"/>
    <property type="match status" value="1"/>
</dbReference>